<dbReference type="Pfam" id="PF13239">
    <property type="entry name" value="2TM"/>
    <property type="match status" value="1"/>
</dbReference>
<keyword evidence="4" id="KW-1185">Reference proteome</keyword>
<keyword evidence="1" id="KW-0812">Transmembrane</keyword>
<dbReference type="OrthoDB" id="8965954at2"/>
<evidence type="ECO:0000313" key="4">
    <source>
        <dbReference type="Proteomes" id="UP000185934"/>
    </source>
</evidence>
<gene>
    <name evidence="3" type="ORF">Dform_01357</name>
</gene>
<protein>
    <submittedName>
        <fullName evidence="3">2TM domain-containing protein</fullName>
    </submittedName>
</protein>
<dbReference type="InterPro" id="IPR025698">
    <property type="entry name" value="2TM_dom"/>
</dbReference>
<evidence type="ECO:0000259" key="2">
    <source>
        <dbReference type="Pfam" id="PF13239"/>
    </source>
</evidence>
<feature type="transmembrane region" description="Helical" evidence="1">
    <location>
        <begin position="51"/>
        <end position="73"/>
    </location>
</feature>
<evidence type="ECO:0000256" key="1">
    <source>
        <dbReference type="SAM" id="Phobius"/>
    </source>
</evidence>
<dbReference type="KEGG" id="dfo:Dform_01357"/>
<keyword evidence="1" id="KW-1133">Transmembrane helix</keyword>
<dbReference type="AlphaFoldDB" id="A0A1P8F879"/>
<accession>A0A1P8F879</accession>
<evidence type="ECO:0000313" key="3">
    <source>
        <dbReference type="EMBL" id="APV44681.1"/>
    </source>
</evidence>
<feature type="transmembrane region" description="Helical" evidence="1">
    <location>
        <begin position="24"/>
        <end position="45"/>
    </location>
</feature>
<dbReference type="STRING" id="1839801.Dform_01357"/>
<dbReference type="EMBL" id="CP018258">
    <property type="protein sequence ID" value="APV44681.1"/>
    <property type="molecule type" value="Genomic_DNA"/>
</dbReference>
<sequence>MDTGMTEQEILEEAKRRVKKKREFLGHLGSYVAINAVLIVIWALSGQGYKWFLWPLGIWGVFVVWNFLDVYVFRTTFQSEKSAIQKEIDRIKRGG</sequence>
<reference evidence="4" key="1">
    <citation type="submission" date="2016-11" db="EMBL/GenBank/DDBJ databases">
        <title>Dehalogenimonas formicexedens sp. nov., a chlorinated alkane respiring bacterium isolated from contaminated groundwater.</title>
        <authorList>
            <person name="Key T.A."/>
            <person name="Bowman K.S."/>
            <person name="Lee I."/>
            <person name="Chun J."/>
            <person name="Albuquerque L."/>
            <person name="da Costa M.S."/>
            <person name="Rainey F.A."/>
            <person name="Moe W.M."/>
        </authorList>
    </citation>
    <scope>NUCLEOTIDE SEQUENCE [LARGE SCALE GENOMIC DNA]</scope>
    <source>
        <strain evidence="4">NSZ-14</strain>
    </source>
</reference>
<organism evidence="3 4">
    <name type="scientific">Dehalogenimonas formicexedens</name>
    <dbReference type="NCBI Taxonomy" id="1839801"/>
    <lineage>
        <taxon>Bacteria</taxon>
        <taxon>Bacillati</taxon>
        <taxon>Chloroflexota</taxon>
        <taxon>Dehalococcoidia</taxon>
        <taxon>Dehalococcoidales</taxon>
        <taxon>Dehalococcoidaceae</taxon>
        <taxon>Dehalogenimonas</taxon>
    </lineage>
</organism>
<proteinExistence type="predicted"/>
<keyword evidence="1" id="KW-0472">Membrane</keyword>
<dbReference type="RefSeq" id="WP_083635385.1">
    <property type="nucleotide sequence ID" value="NZ_CP018258.1"/>
</dbReference>
<dbReference type="Proteomes" id="UP000185934">
    <property type="component" value="Chromosome"/>
</dbReference>
<feature type="domain" description="2TM" evidence="2">
    <location>
        <begin position="12"/>
        <end position="86"/>
    </location>
</feature>
<name>A0A1P8F879_9CHLR</name>